<evidence type="ECO:0000313" key="2">
    <source>
        <dbReference type="RefSeq" id="WP_156924327.1"/>
    </source>
</evidence>
<proteinExistence type="predicted"/>
<sequence length="105" mass="10455">MRQEATGNEASGDGVKALASTMTVPGVGAIEEVEVASGTDVCELCACTGEDGGCVVEALDLWTAIEAQFGRTCEGTGIAYMVVPAEPRACLEHGGAGCPCSAGEG</sequence>
<dbReference type="Proteomes" id="UP000675920">
    <property type="component" value="Unplaced"/>
</dbReference>
<keyword evidence="1" id="KW-1185">Reference proteome</keyword>
<name>A0A8B6XC03_9BURK</name>
<organism evidence="1 2">
    <name type="scientific">Derxia gummosa DSM 723</name>
    <dbReference type="NCBI Taxonomy" id="1121388"/>
    <lineage>
        <taxon>Bacteria</taxon>
        <taxon>Pseudomonadati</taxon>
        <taxon>Pseudomonadota</taxon>
        <taxon>Betaproteobacteria</taxon>
        <taxon>Burkholderiales</taxon>
        <taxon>Alcaligenaceae</taxon>
        <taxon>Derxia</taxon>
    </lineage>
</organism>
<dbReference type="AlphaFoldDB" id="A0A8B6XC03"/>
<dbReference type="RefSeq" id="WP_156924327.1">
    <property type="nucleotide sequence ID" value="NZ_AXWS01000008.1"/>
</dbReference>
<accession>A0A8B6XC03</accession>
<protein>
    <submittedName>
        <fullName evidence="2">Uncharacterized protein</fullName>
    </submittedName>
</protein>
<reference evidence="2" key="1">
    <citation type="submission" date="2025-08" db="UniProtKB">
        <authorList>
            <consortium name="RefSeq"/>
        </authorList>
    </citation>
    <scope>IDENTIFICATION</scope>
</reference>
<evidence type="ECO:0000313" key="1">
    <source>
        <dbReference type="Proteomes" id="UP000675920"/>
    </source>
</evidence>